<evidence type="ECO:0000313" key="2">
    <source>
        <dbReference type="EMBL" id="MDN3711260.1"/>
    </source>
</evidence>
<dbReference type="SUPFAM" id="SSF81296">
    <property type="entry name" value="E set domains"/>
    <property type="match status" value="1"/>
</dbReference>
<protein>
    <submittedName>
        <fullName evidence="2">Thiosulfate oxidation carrier complex protein SoxZ</fullName>
    </submittedName>
</protein>
<evidence type="ECO:0000259" key="1">
    <source>
        <dbReference type="Pfam" id="PF08770"/>
    </source>
</evidence>
<gene>
    <name evidence="2" type="primary">soxZ</name>
    <name evidence="2" type="ORF">QWZ10_04355</name>
</gene>
<name>A0ABT8D3E0_9RHOB</name>
<proteinExistence type="predicted"/>
<keyword evidence="3" id="KW-1185">Reference proteome</keyword>
<sequence length="108" mass="11732">MARPPRIWISSETPAAGEVVRVRAQIVHVMESGLRLDAAGALIPRNTLTHFTATIGEALILDWVPETAISQNPYIEFTFKARLSGTLTMVWSDATGVVAEASQEITVL</sequence>
<dbReference type="Pfam" id="PF08770">
    <property type="entry name" value="SoxZ"/>
    <property type="match status" value="1"/>
</dbReference>
<dbReference type="Gene3D" id="2.60.40.10">
    <property type="entry name" value="Immunoglobulins"/>
    <property type="match status" value="1"/>
</dbReference>
<comment type="caution">
    <text evidence="2">The sequence shown here is derived from an EMBL/GenBank/DDBJ whole genome shotgun (WGS) entry which is preliminary data.</text>
</comment>
<dbReference type="Proteomes" id="UP001243846">
    <property type="component" value="Unassembled WGS sequence"/>
</dbReference>
<feature type="domain" description="Sulphur oxidation protein SoxZ" evidence="1">
    <location>
        <begin position="13"/>
        <end position="102"/>
    </location>
</feature>
<dbReference type="InterPro" id="IPR014880">
    <property type="entry name" value="SoxZ_dom"/>
</dbReference>
<dbReference type="RefSeq" id="WP_377684639.1">
    <property type="nucleotide sequence ID" value="NZ_JBHMDZ010000005.1"/>
</dbReference>
<accession>A0ABT8D3E0</accession>
<organism evidence="2 3">
    <name type="scientific">Paracoccus cavernae</name>
    <dbReference type="NCBI Taxonomy" id="1571207"/>
    <lineage>
        <taxon>Bacteria</taxon>
        <taxon>Pseudomonadati</taxon>
        <taxon>Pseudomonadota</taxon>
        <taxon>Alphaproteobacteria</taxon>
        <taxon>Rhodobacterales</taxon>
        <taxon>Paracoccaceae</taxon>
        <taxon>Paracoccus</taxon>
    </lineage>
</organism>
<evidence type="ECO:0000313" key="3">
    <source>
        <dbReference type="Proteomes" id="UP001243846"/>
    </source>
</evidence>
<dbReference type="NCBIfam" id="TIGR04490">
    <property type="entry name" value="SoxZ_true"/>
    <property type="match status" value="1"/>
</dbReference>
<dbReference type="EMBL" id="JAUFRC010000001">
    <property type="protein sequence ID" value="MDN3711260.1"/>
    <property type="molecule type" value="Genomic_DNA"/>
</dbReference>
<dbReference type="InterPro" id="IPR014756">
    <property type="entry name" value="Ig_E-set"/>
</dbReference>
<dbReference type="InterPro" id="IPR030995">
    <property type="entry name" value="SoxZ"/>
</dbReference>
<reference evidence="3" key="1">
    <citation type="journal article" date="2019" name="Int. J. Syst. Evol. Microbiol.">
        <title>The Global Catalogue of Microorganisms (GCM) 10K type strain sequencing project: providing services to taxonomists for standard genome sequencing and annotation.</title>
        <authorList>
            <consortium name="The Broad Institute Genomics Platform"/>
            <consortium name="The Broad Institute Genome Sequencing Center for Infectious Disease"/>
            <person name="Wu L."/>
            <person name="Ma J."/>
        </authorList>
    </citation>
    <scope>NUCLEOTIDE SEQUENCE [LARGE SCALE GENOMIC DNA]</scope>
    <source>
        <strain evidence="3">CECT 8482</strain>
    </source>
</reference>
<dbReference type="InterPro" id="IPR013783">
    <property type="entry name" value="Ig-like_fold"/>
</dbReference>